<dbReference type="RefSeq" id="WP_183772576.1">
    <property type="nucleotide sequence ID" value="NZ_JACIDK010000003.1"/>
</dbReference>
<feature type="binding site" evidence="7">
    <location>
        <position position="58"/>
    </location>
    <ligand>
        <name>Zn(2+)</name>
        <dbReference type="ChEBI" id="CHEBI:29105"/>
        <label>1</label>
    </ligand>
</feature>
<evidence type="ECO:0000256" key="4">
    <source>
        <dbReference type="ARBA" id="ARBA00022723"/>
    </source>
</evidence>
<evidence type="ECO:0000256" key="3">
    <source>
        <dbReference type="ARBA" id="ARBA00006759"/>
    </source>
</evidence>
<dbReference type="GO" id="GO:0004416">
    <property type="term" value="F:hydroxyacylglutathione hydrolase activity"/>
    <property type="evidence" value="ECO:0007669"/>
    <property type="project" value="UniProtKB-UniRule"/>
</dbReference>
<dbReference type="EC" id="3.1.2.6" evidence="7"/>
<dbReference type="InterPro" id="IPR050110">
    <property type="entry name" value="Glyoxalase_II_hydrolase"/>
</dbReference>
<dbReference type="Pfam" id="PF16123">
    <property type="entry name" value="HAGH_C"/>
    <property type="match status" value="1"/>
</dbReference>
<dbReference type="AlphaFoldDB" id="A0A840A0M1"/>
<comment type="similarity">
    <text evidence="3 7">Belongs to the metallo-beta-lactamase superfamily. Glyoxalase II family.</text>
</comment>
<dbReference type="InterPro" id="IPR032282">
    <property type="entry name" value="HAGH_C"/>
</dbReference>
<dbReference type="CDD" id="cd07723">
    <property type="entry name" value="hydroxyacylglutathione_hydrolase_MBL-fold"/>
    <property type="match status" value="1"/>
</dbReference>
<keyword evidence="4 7" id="KW-0479">Metal-binding</keyword>
<evidence type="ECO:0000313" key="10">
    <source>
        <dbReference type="Proteomes" id="UP000530564"/>
    </source>
</evidence>
<comment type="cofactor">
    <cofactor evidence="7">
        <name>Zn(2+)</name>
        <dbReference type="ChEBI" id="CHEBI:29105"/>
    </cofactor>
    <text evidence="7">Binds 2 Zn(2+) ions per subunit.</text>
</comment>
<evidence type="ECO:0000256" key="5">
    <source>
        <dbReference type="ARBA" id="ARBA00022801"/>
    </source>
</evidence>
<dbReference type="SMART" id="SM00849">
    <property type="entry name" value="Lactamase_B"/>
    <property type="match status" value="1"/>
</dbReference>
<feature type="binding site" evidence="7">
    <location>
        <position position="114"/>
    </location>
    <ligand>
        <name>Zn(2+)</name>
        <dbReference type="ChEBI" id="CHEBI:29105"/>
        <label>1</label>
    </ligand>
</feature>
<comment type="pathway">
    <text evidence="2 7">Secondary metabolite metabolism; methylglyoxal degradation; (R)-lactate from methylglyoxal: step 2/2.</text>
</comment>
<feature type="domain" description="Metallo-beta-lactamase" evidence="8">
    <location>
        <begin position="13"/>
        <end position="171"/>
    </location>
</feature>
<dbReference type="PIRSF" id="PIRSF005457">
    <property type="entry name" value="Glx"/>
    <property type="match status" value="1"/>
</dbReference>
<evidence type="ECO:0000313" key="9">
    <source>
        <dbReference type="EMBL" id="MBB3891519.1"/>
    </source>
</evidence>
<protein>
    <recommendedName>
        <fullName evidence="7">Hydroxyacylglutathione hydrolase</fullName>
        <ecNumber evidence="7">3.1.2.6</ecNumber>
    </recommendedName>
    <alternativeName>
        <fullName evidence="7">Glyoxalase II</fullName>
        <shortName evidence="7">Glx II</shortName>
    </alternativeName>
</protein>
<proteinExistence type="inferred from homology"/>
<evidence type="ECO:0000256" key="7">
    <source>
        <dbReference type="HAMAP-Rule" id="MF_01374"/>
    </source>
</evidence>
<dbReference type="InterPro" id="IPR036866">
    <property type="entry name" value="RibonucZ/Hydroxyglut_hydro"/>
</dbReference>
<keyword evidence="5 7" id="KW-0378">Hydrolase</keyword>
<sequence>MSIIVHQFPCLSDNYGFLVRDDATGLAACIDTPEASVILRELAALGWKLDLILNTHWHPDHAGGNAEIKAATGATVVGPAEVERIGHAPDRIVAGGDQVMLGQTRFEVIESGGHTLGHVAFFDAADHVAFVGDTLFALGCGRLFEGTPQQMWDSLQRLAALPDDTRVYCAHEYTASNARFALSVDDNPALKARTGDIFAARERGEWTVPTTIGVEKATNPFLRAPQLAGRLGLTGAADHEAFAAVRAAKDSFKG</sequence>
<comment type="caution">
    <text evidence="9">The sequence shown here is derived from an EMBL/GenBank/DDBJ whole genome shotgun (WGS) entry which is preliminary data.</text>
</comment>
<dbReference type="PANTHER" id="PTHR43705">
    <property type="entry name" value="HYDROXYACYLGLUTATHIONE HYDROLASE"/>
    <property type="match status" value="1"/>
</dbReference>
<feature type="binding site" evidence="7">
    <location>
        <position position="56"/>
    </location>
    <ligand>
        <name>Zn(2+)</name>
        <dbReference type="ChEBI" id="CHEBI:29105"/>
        <label>1</label>
    </ligand>
</feature>
<feature type="binding site" evidence="7">
    <location>
        <position position="60"/>
    </location>
    <ligand>
        <name>Zn(2+)</name>
        <dbReference type="ChEBI" id="CHEBI:29105"/>
        <label>2</label>
    </ligand>
</feature>
<comment type="function">
    <text evidence="7">Thiolesterase that catalyzes the hydrolysis of S-D-lactoyl-glutathione to form glutathione and D-lactic acid.</text>
</comment>
<keyword evidence="10" id="KW-1185">Reference proteome</keyword>
<dbReference type="NCBIfam" id="TIGR03413">
    <property type="entry name" value="GSH_gloB"/>
    <property type="match status" value="1"/>
</dbReference>
<comment type="catalytic activity">
    <reaction evidence="1 7">
        <text>an S-(2-hydroxyacyl)glutathione + H2O = a 2-hydroxy carboxylate + glutathione + H(+)</text>
        <dbReference type="Rhea" id="RHEA:21864"/>
        <dbReference type="ChEBI" id="CHEBI:15377"/>
        <dbReference type="ChEBI" id="CHEBI:15378"/>
        <dbReference type="ChEBI" id="CHEBI:57925"/>
        <dbReference type="ChEBI" id="CHEBI:58896"/>
        <dbReference type="ChEBI" id="CHEBI:71261"/>
        <dbReference type="EC" id="3.1.2.6"/>
    </reaction>
</comment>
<evidence type="ECO:0000259" key="8">
    <source>
        <dbReference type="SMART" id="SM00849"/>
    </source>
</evidence>
<accession>A0A840A0M1</accession>
<feature type="binding site" evidence="7">
    <location>
        <position position="171"/>
    </location>
    <ligand>
        <name>Zn(2+)</name>
        <dbReference type="ChEBI" id="CHEBI:29105"/>
        <label>2</label>
    </ligand>
</feature>
<dbReference type="InterPro" id="IPR017782">
    <property type="entry name" value="Hydroxyacylglutathione_Hdrlase"/>
</dbReference>
<feature type="binding site" evidence="7">
    <location>
        <position position="61"/>
    </location>
    <ligand>
        <name>Zn(2+)</name>
        <dbReference type="ChEBI" id="CHEBI:29105"/>
        <label>2</label>
    </ligand>
</feature>
<dbReference type="GO" id="GO:0019243">
    <property type="term" value="P:methylglyoxal catabolic process to D-lactate via S-lactoyl-glutathione"/>
    <property type="evidence" value="ECO:0007669"/>
    <property type="project" value="UniProtKB-UniRule"/>
</dbReference>
<evidence type="ECO:0000256" key="1">
    <source>
        <dbReference type="ARBA" id="ARBA00001623"/>
    </source>
</evidence>
<reference evidence="9 10" key="1">
    <citation type="submission" date="2020-08" db="EMBL/GenBank/DDBJ databases">
        <title>Genomic Encyclopedia of Type Strains, Phase IV (KMG-IV): sequencing the most valuable type-strain genomes for metagenomic binning, comparative biology and taxonomic classification.</title>
        <authorList>
            <person name="Goeker M."/>
        </authorList>
    </citation>
    <scope>NUCLEOTIDE SEQUENCE [LARGE SCALE GENOMIC DNA]</scope>
    <source>
        <strain evidence="9 10">DSM 21793</strain>
    </source>
</reference>
<dbReference type="Proteomes" id="UP000530564">
    <property type="component" value="Unassembled WGS sequence"/>
</dbReference>
<feature type="binding site" evidence="7">
    <location>
        <position position="133"/>
    </location>
    <ligand>
        <name>Zn(2+)</name>
        <dbReference type="ChEBI" id="CHEBI:29105"/>
        <label>1</label>
    </ligand>
</feature>
<dbReference type="Pfam" id="PF00753">
    <property type="entry name" value="Lactamase_B"/>
    <property type="match status" value="1"/>
</dbReference>
<dbReference type="HAMAP" id="MF_01374">
    <property type="entry name" value="Glyoxalase_2"/>
    <property type="match status" value="1"/>
</dbReference>
<dbReference type="GO" id="GO:0046872">
    <property type="term" value="F:metal ion binding"/>
    <property type="evidence" value="ECO:0007669"/>
    <property type="project" value="UniProtKB-KW"/>
</dbReference>
<feature type="binding site" evidence="7">
    <location>
        <position position="133"/>
    </location>
    <ligand>
        <name>Zn(2+)</name>
        <dbReference type="ChEBI" id="CHEBI:29105"/>
        <label>2</label>
    </ligand>
</feature>
<dbReference type="PANTHER" id="PTHR43705:SF1">
    <property type="entry name" value="HYDROXYACYLGLUTATHIONE HYDROLASE GLOB"/>
    <property type="match status" value="1"/>
</dbReference>
<dbReference type="Gene3D" id="3.60.15.10">
    <property type="entry name" value="Ribonuclease Z/Hydroxyacylglutathione hydrolase-like"/>
    <property type="match status" value="1"/>
</dbReference>
<keyword evidence="6 7" id="KW-0862">Zinc</keyword>
<dbReference type="UniPathway" id="UPA00619">
    <property type="reaction ID" value="UER00676"/>
</dbReference>
<evidence type="ECO:0000256" key="6">
    <source>
        <dbReference type="ARBA" id="ARBA00022833"/>
    </source>
</evidence>
<comment type="subunit">
    <text evidence="7">Monomer.</text>
</comment>
<name>A0A840A0M1_9CAUL</name>
<dbReference type="EMBL" id="JACIDK010000003">
    <property type="protein sequence ID" value="MBB3891519.1"/>
    <property type="molecule type" value="Genomic_DNA"/>
</dbReference>
<dbReference type="SUPFAM" id="SSF56281">
    <property type="entry name" value="Metallo-hydrolase/oxidoreductase"/>
    <property type="match status" value="1"/>
</dbReference>
<dbReference type="InterPro" id="IPR001279">
    <property type="entry name" value="Metallo-B-lactamas"/>
</dbReference>
<organism evidence="9 10">
    <name type="scientific">Phenylobacterium haematophilum</name>
    <dbReference type="NCBI Taxonomy" id="98513"/>
    <lineage>
        <taxon>Bacteria</taxon>
        <taxon>Pseudomonadati</taxon>
        <taxon>Pseudomonadota</taxon>
        <taxon>Alphaproteobacteria</taxon>
        <taxon>Caulobacterales</taxon>
        <taxon>Caulobacteraceae</taxon>
        <taxon>Phenylobacterium</taxon>
    </lineage>
</organism>
<evidence type="ECO:0000256" key="2">
    <source>
        <dbReference type="ARBA" id="ARBA00004963"/>
    </source>
</evidence>
<gene>
    <name evidence="7" type="primary">gloB</name>
    <name evidence="9" type="ORF">GGQ61_002247</name>
</gene>
<dbReference type="InterPro" id="IPR035680">
    <property type="entry name" value="Clx_II_MBL"/>
</dbReference>